<reference evidence="1 2" key="1">
    <citation type="submission" date="2018-03" db="EMBL/GenBank/DDBJ databases">
        <authorList>
            <person name="Keele B.F."/>
        </authorList>
    </citation>
    <scope>NUCLEOTIDE SEQUENCE [LARGE SCALE GENOMIC DNA]</scope>
    <source>
        <strain evidence="1 2">CECT 8599</strain>
    </source>
</reference>
<organism evidence="1 2">
    <name type="scientific">Ascidiaceihabitans donghaensis</name>
    <dbReference type="NCBI Taxonomy" id="1510460"/>
    <lineage>
        <taxon>Bacteria</taxon>
        <taxon>Pseudomonadati</taxon>
        <taxon>Pseudomonadota</taxon>
        <taxon>Alphaproteobacteria</taxon>
        <taxon>Rhodobacterales</taxon>
        <taxon>Paracoccaceae</taxon>
        <taxon>Ascidiaceihabitans</taxon>
    </lineage>
</organism>
<protein>
    <submittedName>
        <fullName evidence="1">Uncharacterized protein</fullName>
    </submittedName>
</protein>
<proteinExistence type="predicted"/>
<sequence length="48" mass="5480">MSASKRSVGFDQKERFRVQVPDRSVTAFGIAMAIRMHALNRNTGWIKD</sequence>
<evidence type="ECO:0000313" key="1">
    <source>
        <dbReference type="EMBL" id="SPH21751.1"/>
    </source>
</evidence>
<dbReference type="Proteomes" id="UP000244880">
    <property type="component" value="Unassembled WGS sequence"/>
</dbReference>
<dbReference type="EMBL" id="OMOR01000001">
    <property type="protein sequence ID" value="SPH21751.1"/>
    <property type="molecule type" value="Genomic_DNA"/>
</dbReference>
<name>A0A2R8BF74_9RHOB</name>
<accession>A0A2R8BF74</accession>
<gene>
    <name evidence="1" type="ORF">ASD8599_02502</name>
</gene>
<evidence type="ECO:0000313" key="2">
    <source>
        <dbReference type="Proteomes" id="UP000244880"/>
    </source>
</evidence>
<dbReference type="AlphaFoldDB" id="A0A2R8BF74"/>
<keyword evidence="2" id="KW-1185">Reference proteome</keyword>